<proteinExistence type="inferred from homology"/>
<keyword evidence="3 9" id="KW-0813">Transport</keyword>
<evidence type="ECO:0000256" key="3">
    <source>
        <dbReference type="ARBA" id="ARBA00022448"/>
    </source>
</evidence>
<sequence>MQLTFWPGELFGAEVNFCSGGIILADYLHGIAVAAQGVPTTLIISLVAVLAGLIIGLFVAIAKMSKHRILRGIATVYVDVLRGTPLMVQVLILAYGLPQLLKSNFGFQFNWTHFIIVGFIACGINSSAYMAEIIRSGLQAVDIGQTEAARSLGMSSRMTMRYVIVPQAFKIIVPAMGNEFIALIKETSILSVVGIVEVTRQGTLWASSSFLSFQAYFGVAVIYLIMTLTLARLVSFVERRLAQSDRG</sequence>
<keyword evidence="7 9" id="KW-1133">Transmembrane helix</keyword>
<accession>A0A6N7X4H3</accession>
<keyword evidence="5 9" id="KW-0812">Transmembrane</keyword>
<keyword evidence="4" id="KW-1003">Cell membrane</keyword>
<feature type="transmembrane region" description="Helical" evidence="9">
    <location>
        <begin position="42"/>
        <end position="62"/>
    </location>
</feature>
<evidence type="ECO:0000256" key="5">
    <source>
        <dbReference type="ARBA" id="ARBA00022692"/>
    </source>
</evidence>
<name>A0A6N7X4H3_9FIRM</name>
<organism evidence="11 12">
    <name type="scientific">Mogibacterium kristiansenii</name>
    <dbReference type="NCBI Taxonomy" id="2606708"/>
    <lineage>
        <taxon>Bacteria</taxon>
        <taxon>Bacillati</taxon>
        <taxon>Bacillota</taxon>
        <taxon>Clostridia</taxon>
        <taxon>Peptostreptococcales</taxon>
        <taxon>Anaerovoracaceae</taxon>
        <taxon>Mogibacterium</taxon>
    </lineage>
</organism>
<dbReference type="NCBIfam" id="TIGR01726">
    <property type="entry name" value="HEQRo_perm_3TM"/>
    <property type="match status" value="1"/>
</dbReference>
<dbReference type="Pfam" id="PF00528">
    <property type="entry name" value="BPD_transp_1"/>
    <property type="match status" value="1"/>
</dbReference>
<dbReference type="InterPro" id="IPR035906">
    <property type="entry name" value="MetI-like_sf"/>
</dbReference>
<evidence type="ECO:0000259" key="10">
    <source>
        <dbReference type="PROSITE" id="PS50928"/>
    </source>
</evidence>
<feature type="transmembrane region" description="Helical" evidence="9">
    <location>
        <begin position="74"/>
        <end position="97"/>
    </location>
</feature>
<comment type="subcellular location">
    <subcellularLocation>
        <location evidence="1 9">Cell membrane</location>
        <topology evidence="1 9">Multi-pass membrane protein</topology>
    </subcellularLocation>
</comment>
<dbReference type="Proteomes" id="UP000469424">
    <property type="component" value="Unassembled WGS sequence"/>
</dbReference>
<evidence type="ECO:0000256" key="4">
    <source>
        <dbReference type="ARBA" id="ARBA00022475"/>
    </source>
</evidence>
<evidence type="ECO:0000256" key="8">
    <source>
        <dbReference type="ARBA" id="ARBA00023136"/>
    </source>
</evidence>
<feature type="transmembrane region" description="Helical" evidence="9">
    <location>
        <begin position="109"/>
        <end position="131"/>
    </location>
</feature>
<dbReference type="Gene3D" id="1.10.3720.10">
    <property type="entry name" value="MetI-like"/>
    <property type="match status" value="1"/>
</dbReference>
<evidence type="ECO:0000313" key="11">
    <source>
        <dbReference type="EMBL" id="MST70392.1"/>
    </source>
</evidence>
<dbReference type="InterPro" id="IPR000515">
    <property type="entry name" value="MetI-like"/>
</dbReference>
<dbReference type="SUPFAM" id="SSF161098">
    <property type="entry name" value="MetI-like"/>
    <property type="match status" value="1"/>
</dbReference>
<dbReference type="EMBL" id="VUNA01000005">
    <property type="protein sequence ID" value="MST70392.1"/>
    <property type="molecule type" value="Genomic_DNA"/>
</dbReference>
<keyword evidence="8 9" id="KW-0472">Membrane</keyword>
<gene>
    <name evidence="11" type="ORF">FYJ65_03405</name>
</gene>
<feature type="transmembrane region" description="Helical" evidence="9">
    <location>
        <begin position="162"/>
        <end position="184"/>
    </location>
</feature>
<feature type="transmembrane region" description="Helical" evidence="9">
    <location>
        <begin position="213"/>
        <end position="234"/>
    </location>
</feature>
<feature type="domain" description="ABC transmembrane type-1" evidence="10">
    <location>
        <begin position="38"/>
        <end position="234"/>
    </location>
</feature>
<evidence type="ECO:0000256" key="9">
    <source>
        <dbReference type="RuleBase" id="RU363032"/>
    </source>
</evidence>
<reference evidence="11 12" key="1">
    <citation type="submission" date="2019-08" db="EMBL/GenBank/DDBJ databases">
        <title>In-depth cultivation of the pig gut microbiome towards novel bacterial diversity and tailored functional studies.</title>
        <authorList>
            <person name="Wylensek D."/>
            <person name="Hitch T.C.A."/>
            <person name="Clavel T."/>
        </authorList>
    </citation>
    <scope>NUCLEOTIDE SEQUENCE [LARGE SCALE GENOMIC DNA]</scope>
    <source>
        <strain evidence="11 12">WCA-MUC-591-APC-4B</strain>
    </source>
</reference>
<dbReference type="PROSITE" id="PS50928">
    <property type="entry name" value="ABC_TM1"/>
    <property type="match status" value="1"/>
</dbReference>
<dbReference type="GO" id="GO:0043190">
    <property type="term" value="C:ATP-binding cassette (ABC) transporter complex"/>
    <property type="evidence" value="ECO:0007669"/>
    <property type="project" value="InterPro"/>
</dbReference>
<keyword evidence="12" id="KW-1185">Reference proteome</keyword>
<comment type="caution">
    <text evidence="11">The sequence shown here is derived from an EMBL/GenBank/DDBJ whole genome shotgun (WGS) entry which is preliminary data.</text>
</comment>
<dbReference type="CDD" id="cd06261">
    <property type="entry name" value="TM_PBP2"/>
    <property type="match status" value="1"/>
</dbReference>
<dbReference type="InterPro" id="IPR043429">
    <property type="entry name" value="ArtM/GltK/GlnP/TcyL/YhdX-like"/>
</dbReference>
<evidence type="ECO:0000256" key="6">
    <source>
        <dbReference type="ARBA" id="ARBA00022970"/>
    </source>
</evidence>
<keyword evidence="6" id="KW-0029">Amino-acid transport</keyword>
<dbReference type="PANTHER" id="PTHR30614">
    <property type="entry name" value="MEMBRANE COMPONENT OF AMINO ACID ABC TRANSPORTER"/>
    <property type="match status" value="1"/>
</dbReference>
<dbReference type="FunFam" id="1.10.3720.10:FF:000033">
    <property type="entry name" value="Polar amino acid ABC transporter permease"/>
    <property type="match status" value="1"/>
</dbReference>
<evidence type="ECO:0000256" key="7">
    <source>
        <dbReference type="ARBA" id="ARBA00022989"/>
    </source>
</evidence>
<dbReference type="AlphaFoldDB" id="A0A6N7X4H3"/>
<dbReference type="GO" id="GO:0022857">
    <property type="term" value="F:transmembrane transporter activity"/>
    <property type="evidence" value="ECO:0007669"/>
    <property type="project" value="InterPro"/>
</dbReference>
<dbReference type="GO" id="GO:0006865">
    <property type="term" value="P:amino acid transport"/>
    <property type="evidence" value="ECO:0007669"/>
    <property type="project" value="UniProtKB-KW"/>
</dbReference>
<evidence type="ECO:0000256" key="1">
    <source>
        <dbReference type="ARBA" id="ARBA00004651"/>
    </source>
</evidence>
<dbReference type="PANTHER" id="PTHR30614:SF20">
    <property type="entry name" value="GLUTAMINE TRANSPORT SYSTEM PERMEASE PROTEIN GLNP"/>
    <property type="match status" value="1"/>
</dbReference>
<comment type="similarity">
    <text evidence="2">Belongs to the binding-protein-dependent transport system permease family. HisMQ subfamily.</text>
</comment>
<evidence type="ECO:0000313" key="12">
    <source>
        <dbReference type="Proteomes" id="UP000469424"/>
    </source>
</evidence>
<protein>
    <submittedName>
        <fullName evidence="11">Amino acid ABC transporter permease</fullName>
    </submittedName>
</protein>
<evidence type="ECO:0000256" key="2">
    <source>
        <dbReference type="ARBA" id="ARBA00010072"/>
    </source>
</evidence>
<dbReference type="InterPro" id="IPR010065">
    <property type="entry name" value="AA_ABC_transptr_permease_3TM"/>
</dbReference>